<dbReference type="Pfam" id="PF13460">
    <property type="entry name" value="NAD_binding_10"/>
    <property type="match status" value="1"/>
</dbReference>
<gene>
    <name evidence="2" type="ORF">FC80_GL000400</name>
</gene>
<dbReference type="RefSeq" id="WP_057828677.1">
    <property type="nucleotide sequence ID" value="NZ_AYZE01000008.1"/>
</dbReference>
<protein>
    <recommendedName>
        <fullName evidence="1">NAD(P)-binding domain-containing protein</fullName>
    </recommendedName>
</protein>
<accession>A0A0R2CLA4</accession>
<proteinExistence type="predicted"/>
<dbReference type="Proteomes" id="UP000051131">
    <property type="component" value="Unassembled WGS sequence"/>
</dbReference>
<dbReference type="InterPro" id="IPR016040">
    <property type="entry name" value="NAD(P)-bd_dom"/>
</dbReference>
<sequence length="281" mass="30749">MKYGVTASTGKFGKKAVEYLIELVDKADIVAFARDTKKAKEILPTGIEIRHADYTDEKGLEEAFTGIGRLLFVSSVPGGSYPRDKQHLNVVEAAKNVGVDFVAYTSFPHANEAKSPLAGDHKITEEALSKSGLKYAFLRNNWYLENQADMIKGSLAGHAFQYSAGEGRVGWALEKEYAEGAAKVLATKSPKEVYEFAGKSLSFADLAKIISTVSKKEFKVESLSDDEYRVELNKAGLSGAADVIIMIQNLIRDGELTENESDLVDVLGRKLTPLEDAFLEL</sequence>
<dbReference type="STRING" id="1423729.FC80_GL000400"/>
<dbReference type="AlphaFoldDB" id="A0A0R2CLA4"/>
<dbReference type="CDD" id="cd05269">
    <property type="entry name" value="TMR_SDR_a"/>
    <property type="match status" value="1"/>
</dbReference>
<evidence type="ECO:0000313" key="2">
    <source>
        <dbReference type="EMBL" id="KRM92215.1"/>
    </source>
</evidence>
<evidence type="ECO:0000259" key="1">
    <source>
        <dbReference type="Pfam" id="PF13460"/>
    </source>
</evidence>
<dbReference type="SUPFAM" id="SSF51735">
    <property type="entry name" value="NAD(P)-binding Rossmann-fold domains"/>
    <property type="match status" value="1"/>
</dbReference>
<evidence type="ECO:0000313" key="3">
    <source>
        <dbReference type="Proteomes" id="UP000051131"/>
    </source>
</evidence>
<keyword evidence="3" id="KW-1185">Reference proteome</keyword>
<dbReference type="InterPro" id="IPR036291">
    <property type="entry name" value="NAD(P)-bd_dom_sf"/>
</dbReference>
<comment type="caution">
    <text evidence="2">The sequence shown here is derived from an EMBL/GenBank/DDBJ whole genome shotgun (WGS) entry which is preliminary data.</text>
</comment>
<dbReference type="PATRIC" id="fig|1423729.3.peg.403"/>
<dbReference type="OrthoDB" id="152510at2"/>
<reference evidence="2 3" key="1">
    <citation type="journal article" date="2015" name="Genome Announc.">
        <title>Expanding the biotechnology potential of lactobacilli through comparative genomics of 213 strains and associated genera.</title>
        <authorList>
            <person name="Sun Z."/>
            <person name="Harris H.M."/>
            <person name="McCann A."/>
            <person name="Guo C."/>
            <person name="Argimon S."/>
            <person name="Zhang W."/>
            <person name="Yang X."/>
            <person name="Jeffery I.B."/>
            <person name="Cooney J.C."/>
            <person name="Kagawa T.F."/>
            <person name="Liu W."/>
            <person name="Song Y."/>
            <person name="Salvetti E."/>
            <person name="Wrobel A."/>
            <person name="Rasinkangas P."/>
            <person name="Parkhill J."/>
            <person name="Rea M.C."/>
            <person name="O'Sullivan O."/>
            <person name="Ritari J."/>
            <person name="Douillard F.P."/>
            <person name="Paul Ross R."/>
            <person name="Yang R."/>
            <person name="Briner A.E."/>
            <person name="Felis G.E."/>
            <person name="de Vos W.M."/>
            <person name="Barrangou R."/>
            <person name="Klaenhammer T.R."/>
            <person name="Caufield P.W."/>
            <person name="Cui Y."/>
            <person name="Zhang H."/>
            <person name="O'Toole P.W."/>
        </authorList>
    </citation>
    <scope>NUCLEOTIDE SEQUENCE [LARGE SCALE GENOMIC DNA]</scope>
    <source>
        <strain evidence="2 3">DSM 21116</strain>
    </source>
</reference>
<dbReference type="PANTHER" id="PTHR47129:SF1">
    <property type="entry name" value="NMRA-LIKE DOMAIN-CONTAINING PROTEIN"/>
    <property type="match status" value="1"/>
</dbReference>
<dbReference type="Gene3D" id="3.90.25.10">
    <property type="entry name" value="UDP-galactose 4-epimerase, domain 1"/>
    <property type="match status" value="1"/>
</dbReference>
<name>A0A0R2CLA4_9LACO</name>
<dbReference type="InterPro" id="IPR052718">
    <property type="entry name" value="NmrA-type_oxidoreductase"/>
</dbReference>
<organism evidence="2 3">
    <name type="scientific">Liquorilactobacillus cacaonum DSM 21116</name>
    <dbReference type="NCBI Taxonomy" id="1423729"/>
    <lineage>
        <taxon>Bacteria</taxon>
        <taxon>Bacillati</taxon>
        <taxon>Bacillota</taxon>
        <taxon>Bacilli</taxon>
        <taxon>Lactobacillales</taxon>
        <taxon>Lactobacillaceae</taxon>
        <taxon>Liquorilactobacillus</taxon>
    </lineage>
</organism>
<dbReference type="EMBL" id="AYZE01000008">
    <property type="protein sequence ID" value="KRM92215.1"/>
    <property type="molecule type" value="Genomic_DNA"/>
</dbReference>
<feature type="domain" description="NAD(P)-binding" evidence="1">
    <location>
        <begin position="9"/>
        <end position="148"/>
    </location>
</feature>
<dbReference type="PANTHER" id="PTHR47129">
    <property type="entry name" value="QUINONE OXIDOREDUCTASE 2"/>
    <property type="match status" value="1"/>
</dbReference>
<dbReference type="Gene3D" id="3.40.50.720">
    <property type="entry name" value="NAD(P)-binding Rossmann-like Domain"/>
    <property type="match status" value="1"/>
</dbReference>